<dbReference type="Gene3D" id="3.10.28.10">
    <property type="entry name" value="Homing endonucleases"/>
    <property type="match status" value="2"/>
</dbReference>
<keyword evidence="3" id="KW-0255">Endonuclease</keyword>
<comment type="caution">
    <text evidence="3">The sequence shown here is derived from an EMBL/GenBank/DDBJ whole genome shotgun (WGS) entry which is preliminary data.</text>
</comment>
<reference evidence="3 4" key="1">
    <citation type="journal article" date="2018" name="New Phytol.">
        <title>Phylogenomics of Endogonaceae and evolution of mycorrhizas within Mucoromycota.</title>
        <authorList>
            <person name="Chang Y."/>
            <person name="Desiro A."/>
            <person name="Na H."/>
            <person name="Sandor L."/>
            <person name="Lipzen A."/>
            <person name="Clum A."/>
            <person name="Barry K."/>
            <person name="Grigoriev I.V."/>
            <person name="Martin F.M."/>
            <person name="Stajich J.E."/>
            <person name="Smith M.E."/>
            <person name="Bonito G."/>
            <person name="Spatafora J.W."/>
        </authorList>
    </citation>
    <scope>NUCLEOTIDE SEQUENCE [LARGE SCALE GENOMIC DNA]</scope>
    <source>
        <strain evidence="3 4">GMNB39</strain>
    </source>
</reference>
<organism evidence="3 4">
    <name type="scientific">Jimgerdemannia flammicorona</name>
    <dbReference type="NCBI Taxonomy" id="994334"/>
    <lineage>
        <taxon>Eukaryota</taxon>
        <taxon>Fungi</taxon>
        <taxon>Fungi incertae sedis</taxon>
        <taxon>Mucoromycota</taxon>
        <taxon>Mucoromycotina</taxon>
        <taxon>Endogonomycetes</taxon>
        <taxon>Endogonales</taxon>
        <taxon>Endogonaceae</taxon>
        <taxon>Jimgerdemannia</taxon>
    </lineage>
</organism>
<sequence length="184" mass="20575">MIIYKGRGRNNVGPAEGLFEVPRKDTGNEPMQTNGNATLTNAQFEAGVGILLGDGGMISGKNGSALLFGQSTIHTLYLLFVFGLFFDYCLTFPNLTCIWDHRYNHYNYLWQFRTMALPCFNPLRIHPSIGCFLTEISLAHWIMCDGGKILRGGVFLDTFSFTIDEQLLNELTAKCIGEFLSLTN</sequence>
<dbReference type="Pfam" id="PF03161">
    <property type="entry name" value="LAGLIDADG_2"/>
    <property type="match status" value="1"/>
</dbReference>
<feature type="domain" description="Homing endonuclease LAGLIDADG" evidence="2">
    <location>
        <begin position="45"/>
        <end position="165"/>
    </location>
</feature>
<name>A0A433DML3_9FUNG</name>
<evidence type="ECO:0000313" key="4">
    <source>
        <dbReference type="Proteomes" id="UP000268093"/>
    </source>
</evidence>
<dbReference type="OrthoDB" id="2888667at2759"/>
<keyword evidence="1" id="KW-0812">Transmembrane</keyword>
<dbReference type="EMBL" id="RBNI01000174">
    <property type="protein sequence ID" value="RUP52128.1"/>
    <property type="molecule type" value="Genomic_DNA"/>
</dbReference>
<proteinExistence type="predicted"/>
<keyword evidence="1" id="KW-0472">Membrane</keyword>
<gene>
    <name evidence="3" type="ORF">BC936DRAFT_140583</name>
</gene>
<evidence type="ECO:0000259" key="2">
    <source>
        <dbReference type="Pfam" id="PF03161"/>
    </source>
</evidence>
<accession>A0A433DML3</accession>
<protein>
    <submittedName>
        <fullName evidence="3">Homing endonuclease</fullName>
    </submittedName>
</protein>
<keyword evidence="3" id="KW-0540">Nuclease</keyword>
<keyword evidence="4" id="KW-1185">Reference proteome</keyword>
<dbReference type="InterPro" id="IPR027434">
    <property type="entry name" value="Homing_endonucl"/>
</dbReference>
<keyword evidence="1" id="KW-1133">Transmembrane helix</keyword>
<feature type="transmembrane region" description="Helical" evidence="1">
    <location>
        <begin position="65"/>
        <end position="86"/>
    </location>
</feature>
<keyword evidence="3" id="KW-0378">Hydrolase</keyword>
<dbReference type="InterPro" id="IPR004860">
    <property type="entry name" value="LAGLIDADG_dom"/>
</dbReference>
<dbReference type="GO" id="GO:0004519">
    <property type="term" value="F:endonuclease activity"/>
    <property type="evidence" value="ECO:0007669"/>
    <property type="project" value="UniProtKB-KW"/>
</dbReference>
<dbReference type="SUPFAM" id="SSF55608">
    <property type="entry name" value="Homing endonucleases"/>
    <property type="match status" value="1"/>
</dbReference>
<evidence type="ECO:0000256" key="1">
    <source>
        <dbReference type="SAM" id="Phobius"/>
    </source>
</evidence>
<evidence type="ECO:0000313" key="3">
    <source>
        <dbReference type="EMBL" id="RUP52128.1"/>
    </source>
</evidence>
<dbReference type="Proteomes" id="UP000268093">
    <property type="component" value="Unassembled WGS sequence"/>
</dbReference>
<dbReference type="AlphaFoldDB" id="A0A433DML3"/>